<dbReference type="OrthoDB" id="9789139at2"/>
<dbReference type="AlphaFoldDB" id="J0KS66"/>
<dbReference type="Proteomes" id="UP000005732">
    <property type="component" value="Unassembled WGS sequence"/>
</dbReference>
<reference evidence="2 3" key="1">
    <citation type="submission" date="2012-02" db="EMBL/GenBank/DDBJ databases">
        <title>Improved High-Quality Draft Sequence of Rhizobium leguminosarum bv. trifolii WSM2297.</title>
        <authorList>
            <consortium name="US DOE Joint Genome Institute"/>
            <person name="Lucas S."/>
            <person name="Han J."/>
            <person name="Lapidus A."/>
            <person name="Cheng J.-F."/>
            <person name="Goodwin L."/>
            <person name="Pitluck S."/>
            <person name="Peters L."/>
            <person name="Ovchinnikova G."/>
            <person name="Zhang X."/>
            <person name="Detter J.C."/>
            <person name="Han C."/>
            <person name="Tapia R."/>
            <person name="Land M."/>
            <person name="Hauser L."/>
            <person name="Kyrpides N."/>
            <person name="Ivanova N."/>
            <person name="Pagani I."/>
            <person name="Brau L."/>
            <person name="Yates R."/>
            <person name="O'Hara G."/>
            <person name="Rui T."/>
            <person name="Howieson J."/>
            <person name="Reeve W."/>
            <person name="Woyke T."/>
        </authorList>
    </citation>
    <scope>NUCLEOTIDE SEQUENCE [LARGE SCALE GENOMIC DNA]</scope>
    <source>
        <strain evidence="2 3">WSM2297</strain>
    </source>
</reference>
<dbReference type="NCBIfam" id="TIGR03187">
    <property type="entry name" value="DGQHR"/>
    <property type="match status" value="1"/>
</dbReference>
<dbReference type="HOGENOM" id="CLU_459060_0_0_5"/>
<sequence>MVKKGGGKGGKKPASKKTAPKKPKLTPAQRKANLRTKQHIRSIKDAFTAFGFKHISGMSSKKFQFKGRECDFDDVFLLDNVLVLVEHTAHGEDHVSGHLVNKKIVFDYINQYPAEFVEYVRENFGDFSSVVDPLYQDHHFQVKIVYASLNNLKSSIKAHVQNVYFLDYPYLRYFKNLAETIKTSAKWEMLGYLGVKASEFSKSILSASSSSANFNGSVLPESQSHFPAGYKVVSFYVSAGELIQRAYVLRRDSWRENNNIYQRLLGRKKIESLRKHLLDKRGVAINNIIVTLPESTKVLDLSNKQVETDKIKSVQLSKVELPVDFNSIGIIDGQHRVFSYYEGGSNESQMAVLRAQQNLLVTGIIFPENTGELARDRFSAGLFLQINTNQSKVKPELIQEIGVILRPFAVQSIARRVLRELNNRGPFSDHFATAFSEGPKVKTATVVSYGITPLVRPHAIDGLFNVWQSPNRDLLVKGGVDPSIDEAVVVEFAEFCVKEINTFTGAVRSYVSSRWTADKSMGDRMLTTVIVNGLFHCLRRICGSGALMSFDEYRDKLSGIEDFDFSGFGSNRYNQLGQQLALDFFGIAKGAAEE</sequence>
<dbReference type="EMBL" id="JH719395">
    <property type="protein sequence ID" value="EJC80394.1"/>
    <property type="molecule type" value="Genomic_DNA"/>
</dbReference>
<dbReference type="RefSeq" id="WP_003581003.1">
    <property type="nucleotide sequence ID" value="NZ_JH719395.1"/>
</dbReference>
<gene>
    <name evidence="2" type="ORF">Rleg4DRAFT_2020</name>
</gene>
<evidence type="ECO:0000313" key="2">
    <source>
        <dbReference type="EMBL" id="EJC80394.1"/>
    </source>
</evidence>
<evidence type="ECO:0000256" key="1">
    <source>
        <dbReference type="SAM" id="MobiDB-lite"/>
    </source>
</evidence>
<feature type="compositionally biased region" description="Basic residues" evidence="1">
    <location>
        <begin position="1"/>
        <end position="24"/>
    </location>
</feature>
<protein>
    <submittedName>
        <fullName evidence="2">DGQHR domain-containing protein</fullName>
    </submittedName>
</protein>
<accession>J0KS66</accession>
<organism evidence="2 3">
    <name type="scientific">Rhizobium leguminosarum bv. trifolii WSM2297</name>
    <dbReference type="NCBI Taxonomy" id="754762"/>
    <lineage>
        <taxon>Bacteria</taxon>
        <taxon>Pseudomonadati</taxon>
        <taxon>Pseudomonadota</taxon>
        <taxon>Alphaproteobacteria</taxon>
        <taxon>Hyphomicrobiales</taxon>
        <taxon>Rhizobiaceae</taxon>
        <taxon>Rhizobium/Agrobacterium group</taxon>
        <taxon>Rhizobium</taxon>
    </lineage>
</organism>
<feature type="region of interest" description="Disordered" evidence="1">
    <location>
        <begin position="1"/>
        <end position="35"/>
    </location>
</feature>
<dbReference type="InterPro" id="IPR017601">
    <property type="entry name" value="DGQHR-contain_dom"/>
</dbReference>
<name>J0KS66_RHILT</name>
<proteinExistence type="predicted"/>
<evidence type="ECO:0000313" key="3">
    <source>
        <dbReference type="Proteomes" id="UP000005732"/>
    </source>
</evidence>